<keyword evidence="9" id="KW-1185">Reference proteome</keyword>
<evidence type="ECO:0000256" key="1">
    <source>
        <dbReference type="ARBA" id="ARBA00022598"/>
    </source>
</evidence>
<dbReference type="HAMAP" id="MF_01928">
    <property type="entry name" value="PurK"/>
    <property type="match status" value="1"/>
</dbReference>
<dbReference type="UniPathway" id="UPA00074">
    <property type="reaction ID" value="UER00942"/>
</dbReference>
<dbReference type="FunFam" id="3.30.470.20:FF:000029">
    <property type="entry name" value="N5-carboxyaminoimidazole ribonucleotide synthase"/>
    <property type="match status" value="1"/>
</dbReference>
<comment type="subunit">
    <text evidence="5 6">Homodimer.</text>
</comment>
<dbReference type="GO" id="GO:0034028">
    <property type="term" value="F:5-(carboxyamino)imidazole ribonucleotide synthase activity"/>
    <property type="evidence" value="ECO:0007669"/>
    <property type="project" value="UniProtKB-UniRule"/>
</dbReference>
<dbReference type="Gene3D" id="3.30.470.20">
    <property type="entry name" value="ATP-grasp fold, B domain"/>
    <property type="match status" value="1"/>
</dbReference>
<accession>A0A8I1AFK4</accession>
<dbReference type="InterPro" id="IPR054350">
    <property type="entry name" value="PurT/PurK_preATP-grasp"/>
</dbReference>
<keyword evidence="2 5" id="KW-0547">Nucleotide-binding</keyword>
<evidence type="ECO:0000256" key="2">
    <source>
        <dbReference type="ARBA" id="ARBA00022741"/>
    </source>
</evidence>
<feature type="binding site" evidence="5">
    <location>
        <begin position="188"/>
        <end position="191"/>
    </location>
    <ligand>
        <name>ATP</name>
        <dbReference type="ChEBI" id="CHEBI:30616"/>
    </ligand>
</feature>
<evidence type="ECO:0000256" key="5">
    <source>
        <dbReference type="HAMAP-Rule" id="MF_01928"/>
    </source>
</evidence>
<evidence type="ECO:0000256" key="4">
    <source>
        <dbReference type="ARBA" id="ARBA00022840"/>
    </source>
</evidence>
<dbReference type="Pfam" id="PF02222">
    <property type="entry name" value="ATP-grasp"/>
    <property type="match status" value="1"/>
</dbReference>
<dbReference type="Proteomes" id="UP000633619">
    <property type="component" value="Unassembled WGS sequence"/>
</dbReference>
<feature type="domain" description="ATP-grasp" evidence="7">
    <location>
        <begin position="115"/>
        <end position="303"/>
    </location>
</feature>
<keyword evidence="3 5" id="KW-0658">Purine biosynthesis</keyword>
<feature type="binding site" evidence="5">
    <location>
        <begin position="156"/>
        <end position="162"/>
    </location>
    <ligand>
        <name>ATP</name>
        <dbReference type="ChEBI" id="CHEBI:30616"/>
    </ligand>
</feature>
<dbReference type="InterPro" id="IPR016185">
    <property type="entry name" value="PreATP-grasp_dom_sf"/>
</dbReference>
<dbReference type="AlphaFoldDB" id="A0A8I1AFK4"/>
<feature type="binding site" evidence="5">
    <location>
        <position position="219"/>
    </location>
    <ligand>
        <name>ATP</name>
        <dbReference type="ChEBI" id="CHEBI:30616"/>
    </ligand>
</feature>
<keyword evidence="1 5" id="KW-0436">Ligase</keyword>
<feature type="binding site" evidence="5">
    <location>
        <position position="111"/>
    </location>
    <ligand>
        <name>ATP</name>
        <dbReference type="ChEBI" id="CHEBI:30616"/>
    </ligand>
</feature>
<dbReference type="InterPro" id="IPR040686">
    <property type="entry name" value="PurK_C"/>
</dbReference>
<feature type="binding site" evidence="5">
    <location>
        <begin position="273"/>
        <end position="274"/>
    </location>
    <ligand>
        <name>ATP</name>
        <dbReference type="ChEBI" id="CHEBI:30616"/>
    </ligand>
</feature>
<dbReference type="GO" id="GO:0005524">
    <property type="term" value="F:ATP binding"/>
    <property type="evidence" value="ECO:0007669"/>
    <property type="project" value="UniProtKB-UniRule"/>
</dbReference>
<dbReference type="NCBIfam" id="NF004679">
    <property type="entry name" value="PRK06019.1-5"/>
    <property type="match status" value="1"/>
</dbReference>
<proteinExistence type="inferred from homology"/>
<dbReference type="InterPro" id="IPR011761">
    <property type="entry name" value="ATP-grasp"/>
</dbReference>
<sequence>MEETPQALISPGQTIGILGGGQLGRMIINEGRKMGFHFVTLDPDPDCPGAQASDRHIAAQYDDWAAVAKLAGQCDLIVYEFENIPPEVVEHLEKIKPLPQGSRLLKTTRHRLREKKALRQAGVPVARFQEVNTFQDLMQAVEELGWPAVLKTTTGGYDGKGQWILHSRDDMNRLPDGLFREGKPFILEEWVPFEKEISVVVARSIHGEMAAFPPAVNVHRNHILHLSVSPAPVSDSVIRQAVHWAKQIAESLEVVGLIAVEMFCMEDGRLLVNELAPRPHNSGHYTYDACLTSQFEQLIRAVAGLPLGPAEQVKPAVMVNLLGEHMEMFRRHFPRLPGDIKPHWYGKKEAKPGRKMGHLTLLGRSMEEAVQWMDGSGIWPPLTRQEKKVIYNRDS</sequence>
<dbReference type="GO" id="GO:0006189">
    <property type="term" value="P:'de novo' IMP biosynthetic process"/>
    <property type="evidence" value="ECO:0007669"/>
    <property type="project" value="UniProtKB-UniRule"/>
</dbReference>
<dbReference type="NCBIfam" id="TIGR01161">
    <property type="entry name" value="purK"/>
    <property type="match status" value="1"/>
</dbReference>
<dbReference type="GO" id="GO:0005829">
    <property type="term" value="C:cytosol"/>
    <property type="evidence" value="ECO:0007669"/>
    <property type="project" value="TreeGrafter"/>
</dbReference>
<dbReference type="Pfam" id="PF22660">
    <property type="entry name" value="RS_preATP-grasp-like"/>
    <property type="match status" value="1"/>
</dbReference>
<comment type="similarity">
    <text evidence="5 6">Belongs to the PurK/PurT family.</text>
</comment>
<feature type="binding site" evidence="5">
    <location>
        <position position="151"/>
    </location>
    <ligand>
        <name>ATP</name>
        <dbReference type="ChEBI" id="CHEBI:30616"/>
    </ligand>
</feature>
<comment type="pathway">
    <text evidence="5 6">Purine metabolism; IMP biosynthesis via de novo pathway; 5-amino-1-(5-phospho-D-ribosyl)imidazole-4-carboxylate from 5-amino-1-(5-phospho-D-ribosyl)imidazole (N5-CAIR route): step 1/2.</text>
</comment>
<reference evidence="8 9" key="1">
    <citation type="submission" date="2020-12" db="EMBL/GenBank/DDBJ databases">
        <title>WGS of Thermoactinomyces spp.</title>
        <authorList>
            <person name="Cheng K."/>
        </authorList>
    </citation>
    <scope>NUCLEOTIDE SEQUENCE [LARGE SCALE GENOMIC DNA]</scope>
    <source>
        <strain evidence="9">CICC 10671\DSM 43846</strain>
    </source>
</reference>
<comment type="caution">
    <text evidence="8">The sequence shown here is derived from an EMBL/GenBank/DDBJ whole genome shotgun (WGS) entry which is preliminary data.</text>
</comment>
<keyword evidence="4 5" id="KW-0067">ATP-binding</keyword>
<dbReference type="GO" id="GO:0046872">
    <property type="term" value="F:metal ion binding"/>
    <property type="evidence" value="ECO:0007669"/>
    <property type="project" value="InterPro"/>
</dbReference>
<dbReference type="InterPro" id="IPR005875">
    <property type="entry name" value="PurK"/>
</dbReference>
<gene>
    <name evidence="5 6 8" type="primary">purK</name>
    <name evidence="8" type="ORF">I8U20_12745</name>
</gene>
<dbReference type="Gene3D" id="3.40.50.20">
    <property type="match status" value="1"/>
</dbReference>
<dbReference type="SUPFAM" id="SSF52440">
    <property type="entry name" value="PreATP-grasp domain"/>
    <property type="match status" value="1"/>
</dbReference>
<dbReference type="SUPFAM" id="SSF51246">
    <property type="entry name" value="Rudiment single hybrid motif"/>
    <property type="match status" value="1"/>
</dbReference>
<feature type="binding site" evidence="5">
    <location>
        <position position="196"/>
    </location>
    <ligand>
        <name>ATP</name>
        <dbReference type="ChEBI" id="CHEBI:30616"/>
    </ligand>
</feature>
<comment type="function">
    <text evidence="5">Catalyzes the ATP-dependent conversion of 5-aminoimidazole ribonucleotide (AIR) and HCO(3)(-) to N5-carboxyaminoimidazole ribonucleotide (N5-CAIR).</text>
</comment>
<dbReference type="NCBIfam" id="NF004676">
    <property type="entry name" value="PRK06019.1-2"/>
    <property type="match status" value="1"/>
</dbReference>
<dbReference type="Gene3D" id="3.30.1490.20">
    <property type="entry name" value="ATP-grasp fold, A domain"/>
    <property type="match status" value="1"/>
</dbReference>
<dbReference type="GO" id="GO:0004638">
    <property type="term" value="F:phosphoribosylaminoimidazole carboxylase activity"/>
    <property type="evidence" value="ECO:0007669"/>
    <property type="project" value="InterPro"/>
</dbReference>
<evidence type="ECO:0000259" key="7">
    <source>
        <dbReference type="PROSITE" id="PS50975"/>
    </source>
</evidence>
<name>A0A8I1AFK4_THEIN</name>
<dbReference type="InterPro" id="IPR003135">
    <property type="entry name" value="ATP-grasp_carboxylate-amine"/>
</dbReference>
<dbReference type="NCBIfam" id="NF004675">
    <property type="entry name" value="PRK06019.1-1"/>
    <property type="match status" value="1"/>
</dbReference>
<evidence type="ECO:0000256" key="6">
    <source>
        <dbReference type="RuleBase" id="RU361200"/>
    </source>
</evidence>
<dbReference type="InterPro" id="IPR011054">
    <property type="entry name" value="Rudment_hybrid_motif"/>
</dbReference>
<dbReference type="FunFam" id="3.30.1490.20:FF:000015">
    <property type="entry name" value="N5-carboxyaminoimidazole ribonucleotide synthase"/>
    <property type="match status" value="1"/>
</dbReference>
<dbReference type="Pfam" id="PF17769">
    <property type="entry name" value="PurK_C"/>
    <property type="match status" value="1"/>
</dbReference>
<dbReference type="EMBL" id="JAECVW010000010">
    <property type="protein sequence ID" value="MBH8596170.1"/>
    <property type="molecule type" value="Genomic_DNA"/>
</dbReference>
<dbReference type="PROSITE" id="PS50975">
    <property type="entry name" value="ATP_GRASP"/>
    <property type="match status" value="1"/>
</dbReference>
<evidence type="ECO:0000313" key="9">
    <source>
        <dbReference type="Proteomes" id="UP000633619"/>
    </source>
</evidence>
<evidence type="ECO:0000313" key="8">
    <source>
        <dbReference type="EMBL" id="MBH8596170.1"/>
    </source>
</evidence>
<comment type="catalytic activity">
    <reaction evidence="5 6">
        <text>5-amino-1-(5-phospho-beta-D-ribosyl)imidazole + hydrogencarbonate + ATP = 5-carboxyamino-1-(5-phospho-D-ribosyl)imidazole + ADP + phosphate + 2 H(+)</text>
        <dbReference type="Rhea" id="RHEA:19317"/>
        <dbReference type="ChEBI" id="CHEBI:15378"/>
        <dbReference type="ChEBI" id="CHEBI:17544"/>
        <dbReference type="ChEBI" id="CHEBI:30616"/>
        <dbReference type="ChEBI" id="CHEBI:43474"/>
        <dbReference type="ChEBI" id="CHEBI:58730"/>
        <dbReference type="ChEBI" id="CHEBI:137981"/>
        <dbReference type="ChEBI" id="CHEBI:456216"/>
        <dbReference type="EC" id="6.3.4.18"/>
    </reaction>
</comment>
<dbReference type="PANTHER" id="PTHR11609:SF5">
    <property type="entry name" value="PHOSPHORIBOSYLAMINOIMIDAZOLE CARBOXYLASE"/>
    <property type="match status" value="1"/>
</dbReference>
<comment type="function">
    <text evidence="6">Catalyzes the ATP-dependent conversion of 5-aminoimidazole ribonucleotide (AIR) and HCO(3)- to N5-carboxyaminoimidazole ribonucleotide (N5-CAIR).</text>
</comment>
<protein>
    <recommendedName>
        <fullName evidence="5 6">N5-carboxyaminoimidazole ribonucleotide synthase</fullName>
        <shortName evidence="5 6">N5-CAIR synthase</shortName>
        <ecNumber evidence="5 6">6.3.4.18</ecNumber>
    </recommendedName>
    <alternativeName>
        <fullName evidence="5 6">5-(carboxyamino)imidazole ribonucleotide synthetase</fullName>
    </alternativeName>
</protein>
<dbReference type="PANTHER" id="PTHR11609">
    <property type="entry name" value="PURINE BIOSYNTHESIS PROTEIN 6/7, PUR6/7"/>
    <property type="match status" value="1"/>
</dbReference>
<evidence type="ECO:0000256" key="3">
    <source>
        <dbReference type="ARBA" id="ARBA00022755"/>
    </source>
</evidence>
<dbReference type="InterPro" id="IPR013815">
    <property type="entry name" value="ATP_grasp_subdomain_1"/>
</dbReference>
<dbReference type="EC" id="6.3.4.18" evidence="5 6"/>
<dbReference type="SUPFAM" id="SSF56059">
    <property type="entry name" value="Glutathione synthetase ATP-binding domain-like"/>
    <property type="match status" value="1"/>
</dbReference>
<organism evidence="8 9">
    <name type="scientific">Thermoactinomyces intermedius</name>
    <dbReference type="NCBI Taxonomy" id="2024"/>
    <lineage>
        <taxon>Bacteria</taxon>
        <taxon>Bacillati</taxon>
        <taxon>Bacillota</taxon>
        <taxon>Bacilli</taxon>
        <taxon>Bacillales</taxon>
        <taxon>Thermoactinomycetaceae</taxon>
        <taxon>Thermoactinomyces</taxon>
    </lineage>
</organism>